<keyword evidence="2" id="KW-1185">Reference proteome</keyword>
<evidence type="ECO:0000313" key="1">
    <source>
        <dbReference type="EMBL" id="CDM95905.1"/>
    </source>
</evidence>
<sequence length="237" mass="25646">MKLKLFAGPIGVILGTVSLLAVSMTPPLIESVLGDDDQPPGRLVGGGTRSGNPNCRFDQTPLMAIAPSRSIGLTAQASPRLYFYLPAMETVQTAEFVLIDNTNDTVIYEETLKIGGKAGIMGVTIPSHSTQNIKTNNNYKWYFSIVCNPDDRSEDIIVEGGIRWAEIDPALASQINQTSPLEKVDLYLKAGLWFDAMSTLAELRSHGNPDPAVSEAWSKLLESADLGVLVQEPVITE</sequence>
<gene>
    <name evidence="1" type="ORF">ARTHRO_40311</name>
</gene>
<evidence type="ECO:0008006" key="3">
    <source>
        <dbReference type="Google" id="ProtNLM"/>
    </source>
</evidence>
<dbReference type="InterPro" id="IPR010328">
    <property type="entry name" value="DUF928"/>
</dbReference>
<dbReference type="EMBL" id="FO818640">
    <property type="protein sequence ID" value="CDM95905.1"/>
    <property type="molecule type" value="Genomic_DNA"/>
</dbReference>
<dbReference type="RefSeq" id="WP_006624925.1">
    <property type="nucleotide sequence ID" value="NZ_FO818640.1"/>
</dbReference>
<dbReference type="Pfam" id="PF06051">
    <property type="entry name" value="DUF928"/>
    <property type="match status" value="1"/>
</dbReference>
<protein>
    <recommendedName>
        <fullName evidence="3">DUF928 domain-containing protein</fullName>
    </recommendedName>
</protein>
<evidence type="ECO:0000313" key="2">
    <source>
        <dbReference type="Proteomes" id="UP000032946"/>
    </source>
</evidence>
<proteinExistence type="predicted"/>
<organism evidence="1 2">
    <name type="scientific">Limnospira indica PCC 8005</name>
    <dbReference type="NCBI Taxonomy" id="376219"/>
    <lineage>
        <taxon>Bacteria</taxon>
        <taxon>Bacillati</taxon>
        <taxon>Cyanobacteriota</taxon>
        <taxon>Cyanophyceae</taxon>
        <taxon>Oscillatoriophycideae</taxon>
        <taxon>Oscillatoriales</taxon>
        <taxon>Sirenicapillariaceae</taxon>
        <taxon>Limnospira</taxon>
    </lineage>
</organism>
<dbReference type="AlphaFoldDB" id="A0A9P1KHX3"/>
<accession>A0A9P1KHX3</accession>
<name>A0A9P1KHX3_9CYAN</name>
<reference evidence="1 2" key="1">
    <citation type="submission" date="2014-02" db="EMBL/GenBank/DDBJ databases">
        <authorList>
            <person name="Genoscope - CEA"/>
        </authorList>
    </citation>
    <scope>NUCLEOTIDE SEQUENCE [LARGE SCALE GENOMIC DNA]</scope>
    <source>
        <strain evidence="1 2">PCC 8005</strain>
    </source>
</reference>
<dbReference type="Proteomes" id="UP000032946">
    <property type="component" value="Chromosome"/>
</dbReference>